<feature type="compositionally biased region" description="Low complexity" evidence="1">
    <location>
        <begin position="67"/>
        <end position="77"/>
    </location>
</feature>
<keyword evidence="2" id="KW-0449">Lipoprotein</keyword>
<gene>
    <name evidence="2" type="ORF">BURPS1710A_A1274</name>
</gene>
<protein>
    <submittedName>
        <fullName evidence="2">Putative lipoprotein</fullName>
    </submittedName>
</protein>
<dbReference type="AlphaFoldDB" id="A0A0E1VSA6"/>
<organism evidence="2">
    <name type="scientific">Burkholderia pseudomallei 1710a</name>
    <dbReference type="NCBI Taxonomy" id="320371"/>
    <lineage>
        <taxon>Bacteria</taxon>
        <taxon>Pseudomonadati</taxon>
        <taxon>Pseudomonadota</taxon>
        <taxon>Betaproteobacteria</taxon>
        <taxon>Burkholderiales</taxon>
        <taxon>Burkholderiaceae</taxon>
        <taxon>Burkholderia</taxon>
        <taxon>pseudomallei group</taxon>
    </lineage>
</organism>
<name>A0A0E1VSA6_BURPE</name>
<accession>A0A0E1VSA6</accession>
<evidence type="ECO:0000256" key="1">
    <source>
        <dbReference type="SAM" id="MobiDB-lite"/>
    </source>
</evidence>
<dbReference type="Proteomes" id="UP000001812">
    <property type="component" value="Chromosome II"/>
</dbReference>
<reference evidence="2" key="1">
    <citation type="submission" date="2009-05" db="EMBL/GenBank/DDBJ databases">
        <authorList>
            <person name="Harkins D.M."/>
            <person name="DeShazer D."/>
            <person name="Woods D.E."/>
            <person name="Brinkac L.M."/>
            <person name="Brown K.A."/>
            <person name="Hung G.C."/>
            <person name="Tuanyok A."/>
            <person name="Zhang B."/>
            <person name="Nierman W.C."/>
        </authorList>
    </citation>
    <scope>NUCLEOTIDE SEQUENCE [LARGE SCALE GENOMIC DNA]</scope>
    <source>
        <strain evidence="2">1710a</strain>
    </source>
</reference>
<proteinExistence type="predicted"/>
<dbReference type="EMBL" id="CM000833">
    <property type="protein sequence ID" value="EET02954.1"/>
    <property type="molecule type" value="Genomic_DNA"/>
</dbReference>
<evidence type="ECO:0000313" key="2">
    <source>
        <dbReference type="EMBL" id="EET02954.1"/>
    </source>
</evidence>
<dbReference type="HOGENOM" id="CLU_2631409_0_0_4"/>
<feature type="region of interest" description="Disordered" evidence="1">
    <location>
        <begin position="55"/>
        <end position="77"/>
    </location>
</feature>
<feature type="region of interest" description="Disordered" evidence="1">
    <location>
        <begin position="1"/>
        <end position="21"/>
    </location>
</feature>
<sequence>MDEFNESIRSMSGEHESGMHINRGWGVFNTIKAAPAAEPAASACAASSDASIVGDAGGARRAHAHRPNPAAGDSRMS</sequence>